<evidence type="ECO:0000256" key="1">
    <source>
        <dbReference type="ARBA" id="ARBA00022450"/>
    </source>
</evidence>
<dbReference type="GO" id="GO:0005886">
    <property type="term" value="C:plasma membrane"/>
    <property type="evidence" value="ECO:0007669"/>
    <property type="project" value="TreeGrafter"/>
</dbReference>
<dbReference type="InterPro" id="IPR032821">
    <property type="entry name" value="PKS_assoc"/>
</dbReference>
<dbReference type="GO" id="GO:0004312">
    <property type="term" value="F:fatty acid synthase activity"/>
    <property type="evidence" value="ECO:0007669"/>
    <property type="project" value="TreeGrafter"/>
</dbReference>
<dbReference type="GO" id="GO:0071770">
    <property type="term" value="P:DIM/DIP cell wall layer assembly"/>
    <property type="evidence" value="ECO:0007669"/>
    <property type="project" value="TreeGrafter"/>
</dbReference>
<dbReference type="InterPro" id="IPR036736">
    <property type="entry name" value="ACP-like_sf"/>
</dbReference>
<dbReference type="Pfam" id="PF00109">
    <property type="entry name" value="ketoacyl-synt"/>
    <property type="match status" value="1"/>
</dbReference>
<dbReference type="InterPro" id="IPR014031">
    <property type="entry name" value="Ketoacyl_synth_C"/>
</dbReference>
<dbReference type="SMART" id="SM00823">
    <property type="entry name" value="PKS_PP"/>
    <property type="match status" value="1"/>
</dbReference>
<evidence type="ECO:0000259" key="8">
    <source>
        <dbReference type="PROSITE" id="PS50075"/>
    </source>
</evidence>
<dbReference type="AlphaFoldDB" id="A0AAC9HMZ5"/>
<dbReference type="GO" id="GO:0031177">
    <property type="term" value="F:phosphopantetheine binding"/>
    <property type="evidence" value="ECO:0007669"/>
    <property type="project" value="InterPro"/>
</dbReference>
<evidence type="ECO:0000256" key="4">
    <source>
        <dbReference type="ARBA" id="ARBA00022832"/>
    </source>
</evidence>
<dbReference type="SUPFAM" id="SSF55048">
    <property type="entry name" value="Probable ACP-binding domain of malonyl-CoA ACP transacylase"/>
    <property type="match status" value="1"/>
</dbReference>
<dbReference type="GO" id="GO:0006633">
    <property type="term" value="P:fatty acid biosynthetic process"/>
    <property type="evidence" value="ECO:0007669"/>
    <property type="project" value="InterPro"/>
</dbReference>
<dbReference type="PANTHER" id="PTHR43775">
    <property type="entry name" value="FATTY ACID SYNTHASE"/>
    <property type="match status" value="1"/>
</dbReference>
<dbReference type="InterPro" id="IPR029058">
    <property type="entry name" value="AB_hydrolase_fold"/>
</dbReference>
<dbReference type="KEGG" id="ahm:TL08_06735"/>
<proteinExistence type="predicted"/>
<dbReference type="FunFam" id="3.40.47.10:FF:000042">
    <property type="entry name" value="Polyketide synthase Pks13"/>
    <property type="match status" value="1"/>
</dbReference>
<evidence type="ECO:0000256" key="3">
    <source>
        <dbReference type="ARBA" id="ARBA00022679"/>
    </source>
</evidence>
<feature type="domain" description="Carrier" evidence="8">
    <location>
        <begin position="939"/>
        <end position="1014"/>
    </location>
</feature>
<dbReference type="InterPro" id="IPR014030">
    <property type="entry name" value="Ketoacyl_synth_N"/>
</dbReference>
<dbReference type="Pfam" id="PF16197">
    <property type="entry name" value="KAsynt_C_assoc"/>
    <property type="match status" value="1"/>
</dbReference>
<evidence type="ECO:0000256" key="7">
    <source>
        <dbReference type="SAM" id="MobiDB-lite"/>
    </source>
</evidence>
<name>A0AAC9HMZ5_9PSEU</name>
<keyword evidence="2" id="KW-0597">Phosphoprotein</keyword>
<dbReference type="InterPro" id="IPR009081">
    <property type="entry name" value="PP-bd_ACP"/>
</dbReference>
<dbReference type="InterPro" id="IPR018201">
    <property type="entry name" value="Ketoacyl_synth_AS"/>
</dbReference>
<dbReference type="Gene3D" id="3.30.70.3290">
    <property type="match status" value="1"/>
</dbReference>
<dbReference type="PANTHER" id="PTHR43775:SF37">
    <property type="entry name" value="SI:DKEY-61P9.11"/>
    <property type="match status" value="1"/>
</dbReference>
<dbReference type="SUPFAM" id="SSF47336">
    <property type="entry name" value="ACP-like"/>
    <property type="match status" value="1"/>
</dbReference>
<keyword evidence="3" id="KW-0808">Transferase</keyword>
<dbReference type="InterPro" id="IPR020841">
    <property type="entry name" value="PKS_Beta-ketoAc_synthase_dom"/>
</dbReference>
<dbReference type="InterPro" id="IPR016035">
    <property type="entry name" value="Acyl_Trfase/lysoPLipase"/>
</dbReference>
<dbReference type="PROSITE" id="PS00606">
    <property type="entry name" value="KS3_1"/>
    <property type="match status" value="1"/>
</dbReference>
<keyword evidence="1" id="KW-0596">Phosphopantetheine</keyword>
<dbReference type="GO" id="GO:0005737">
    <property type="term" value="C:cytoplasm"/>
    <property type="evidence" value="ECO:0007669"/>
    <property type="project" value="TreeGrafter"/>
</dbReference>
<evidence type="ECO:0000313" key="11">
    <source>
        <dbReference type="Proteomes" id="UP000095210"/>
    </source>
</evidence>
<dbReference type="Proteomes" id="UP000095210">
    <property type="component" value="Chromosome"/>
</dbReference>
<evidence type="ECO:0000313" key="10">
    <source>
        <dbReference type="EMBL" id="AOS62171.1"/>
    </source>
</evidence>
<organism evidence="10 11">
    <name type="scientific">Actinoalloteichus hymeniacidonis</name>
    <dbReference type="NCBI Taxonomy" id="340345"/>
    <lineage>
        <taxon>Bacteria</taxon>
        <taxon>Bacillati</taxon>
        <taxon>Actinomycetota</taxon>
        <taxon>Actinomycetes</taxon>
        <taxon>Pseudonocardiales</taxon>
        <taxon>Pseudonocardiaceae</taxon>
        <taxon>Actinoalloteichus</taxon>
    </lineage>
</organism>
<dbReference type="Gene3D" id="3.40.366.10">
    <property type="entry name" value="Malonyl-Coenzyme A Acyl Carrier Protein, domain 2"/>
    <property type="match status" value="1"/>
</dbReference>
<feature type="compositionally biased region" description="Basic and acidic residues" evidence="7">
    <location>
        <begin position="890"/>
        <end position="909"/>
    </location>
</feature>
<dbReference type="PROSITE" id="PS52004">
    <property type="entry name" value="KS3_2"/>
    <property type="match status" value="1"/>
</dbReference>
<dbReference type="SUPFAM" id="SSF52151">
    <property type="entry name" value="FabD/lysophospholipase-like"/>
    <property type="match status" value="1"/>
</dbReference>
<sequence length="1036" mass="109572">MADDRIADRELDIAIVGMAGRFPEARDVEELWANLLAGREAVRPIEDAEFLAAGGDPALLTDPAHLRLANAMPDLDCFDAEYFGFLPTEAALLDPQHRIFLETCQHALDDAGHDPDRVGGPVGVYAGSSQSEYYLSHVHPRFGGEYSIGSMAAKIANLPDALASRVSYALNLTGPAIAVQTACSTSLVAVHLACQDLLTSQCDLALAGGVGLIPDKLGYRYVDGGVYSPDGRCRPFDRNASGFIGGDGAGVVVLRRLADALADGDHIRAVIRGSAINNDGAAKSGFSAPSRAGQRAVILAAQANAEVHPSDIGYLEAHGTGTPVGDPIEVSALTDVFRADTRRRGFCALGSIKANLGHLDAASGIAGLIKAVLVIERGRIPPHPTFEAPNPALELDAGPFYVNTEAIAFPGDRPRRAGVSSFGIGGTNAHVILEQAPVRATAAAPETWTVLPVSARTRDQLTTVTGEIAEHLAARPELGLADVGHTLRSGRRSLPYRRTIVCRDHADAVTQLREPVPVDTAAVRPRPVVLLFGGGGAQYGGMGRELYETQPLFRAELDRCAEILRPVLGQDLRGLLYRGQRSNRPAGLAGLLSTQYALARLLIAAGVTPNAMLGHSLGEYTAACLSGVLGLSEVLPLMVERERLIRQAGGAMLSVVLTPEELAPYLTDRLSLAAVNAPRACSVSGPVEDIERLRAVLDANAVSNQGLDVVGAAHSWLLDPVLADYSAALSRVRLQAPTIPFVSNVTGDWITAEQARQPDFWLRHLRGTVRFADGLVTVAGEDDPIFIEVGPGSGLSQLAVKQLGRGTTVVRSVRSRKEDRPDSSVLFAALGRLWNEGIDLDWPAVFPAGRRIPLPGYPFERRRHWIDRVVHRATGEVPTGDSAAAPLAAPDRRDGSSIERPDDAARGDRGPVGGSPVGDGRVPATALSSRPRLTTPFRAPVTEHEKVVAAYWQSVLGIDPIGVDDGFFDLGGDSLLAVRMMDFVSNRFRVALPARLVFEQATVGEIVAAIAAAGVGDPRPVAGSGSDGDAPVTACP</sequence>
<dbReference type="InterPro" id="IPR001227">
    <property type="entry name" value="Ac_transferase_dom_sf"/>
</dbReference>
<dbReference type="InterPro" id="IPR016036">
    <property type="entry name" value="Malonyl_transacylase_ACP-bd"/>
</dbReference>
<dbReference type="Gene3D" id="3.40.50.1820">
    <property type="entry name" value="alpha/beta hydrolase"/>
    <property type="match status" value="1"/>
</dbReference>
<gene>
    <name evidence="10" type="ORF">TL08_06735</name>
</gene>
<dbReference type="EMBL" id="CP014859">
    <property type="protein sequence ID" value="AOS62171.1"/>
    <property type="molecule type" value="Genomic_DNA"/>
</dbReference>
<dbReference type="InterPro" id="IPR050091">
    <property type="entry name" value="PKS_NRPS_Biosynth_Enz"/>
</dbReference>
<dbReference type="InterPro" id="IPR014043">
    <property type="entry name" value="Acyl_transferase_dom"/>
</dbReference>
<keyword evidence="4" id="KW-0276">Fatty acid metabolism</keyword>
<evidence type="ECO:0000256" key="2">
    <source>
        <dbReference type="ARBA" id="ARBA00022553"/>
    </source>
</evidence>
<accession>A0AAC9HMZ5</accession>
<reference evidence="11" key="1">
    <citation type="submission" date="2016-03" db="EMBL/GenBank/DDBJ databases">
        <title>Complete genome sequence of the type strain Actinoalloteichus hymeniacidonis DSM 45092.</title>
        <authorList>
            <person name="Schaffert L."/>
            <person name="Albersmeier A."/>
            <person name="Winkler A."/>
            <person name="Kalinowski J."/>
            <person name="Zotchev S."/>
            <person name="Ruckert C."/>
        </authorList>
    </citation>
    <scope>NUCLEOTIDE SEQUENCE [LARGE SCALE GENOMIC DNA]</scope>
    <source>
        <strain evidence="11">HPA177(T) (DSM 45092(T))</strain>
    </source>
</reference>
<dbReference type="Pfam" id="PF00698">
    <property type="entry name" value="Acyl_transf_1"/>
    <property type="match status" value="1"/>
</dbReference>
<dbReference type="Gene3D" id="3.40.47.10">
    <property type="match status" value="1"/>
</dbReference>
<evidence type="ECO:0000259" key="9">
    <source>
        <dbReference type="PROSITE" id="PS52004"/>
    </source>
</evidence>
<dbReference type="CDD" id="cd00833">
    <property type="entry name" value="PKS"/>
    <property type="match status" value="1"/>
</dbReference>
<protein>
    <submittedName>
        <fullName evidence="10">Polyketide synthase family protein</fullName>
    </submittedName>
</protein>
<keyword evidence="6" id="KW-0511">Multifunctional enzyme</keyword>
<evidence type="ECO:0000256" key="5">
    <source>
        <dbReference type="ARBA" id="ARBA00023098"/>
    </source>
</evidence>
<dbReference type="InterPro" id="IPR020806">
    <property type="entry name" value="PKS_PP-bd"/>
</dbReference>
<keyword evidence="11" id="KW-1185">Reference proteome</keyword>
<dbReference type="SMART" id="SM00825">
    <property type="entry name" value="PKS_KS"/>
    <property type="match status" value="1"/>
</dbReference>
<feature type="domain" description="Ketosynthase family 3 (KS3)" evidence="9">
    <location>
        <begin position="10"/>
        <end position="435"/>
    </location>
</feature>
<dbReference type="PROSITE" id="PS50075">
    <property type="entry name" value="CARRIER"/>
    <property type="match status" value="1"/>
</dbReference>
<dbReference type="Pfam" id="PF00550">
    <property type="entry name" value="PP-binding"/>
    <property type="match status" value="1"/>
</dbReference>
<dbReference type="SMART" id="SM00827">
    <property type="entry name" value="PKS_AT"/>
    <property type="match status" value="1"/>
</dbReference>
<dbReference type="InterPro" id="IPR016039">
    <property type="entry name" value="Thiolase-like"/>
</dbReference>
<dbReference type="Pfam" id="PF02801">
    <property type="entry name" value="Ketoacyl-synt_C"/>
    <property type="match status" value="1"/>
</dbReference>
<evidence type="ECO:0000256" key="6">
    <source>
        <dbReference type="ARBA" id="ARBA00023268"/>
    </source>
</evidence>
<dbReference type="GO" id="GO:0004315">
    <property type="term" value="F:3-oxoacyl-[acyl-carrier-protein] synthase activity"/>
    <property type="evidence" value="ECO:0007669"/>
    <property type="project" value="InterPro"/>
</dbReference>
<dbReference type="SUPFAM" id="SSF53901">
    <property type="entry name" value="Thiolase-like"/>
    <property type="match status" value="1"/>
</dbReference>
<keyword evidence="5" id="KW-0443">Lipid metabolism</keyword>
<dbReference type="RefSeq" id="WP_069847424.1">
    <property type="nucleotide sequence ID" value="NZ_CP014859.1"/>
</dbReference>
<feature type="region of interest" description="Disordered" evidence="7">
    <location>
        <begin position="876"/>
        <end position="929"/>
    </location>
</feature>